<accession>A0ABW1A8Y6</accession>
<keyword evidence="4" id="KW-1185">Reference proteome</keyword>
<dbReference type="EMBL" id="JBHSON010000049">
    <property type="protein sequence ID" value="MFC5750053.1"/>
    <property type="molecule type" value="Genomic_DNA"/>
</dbReference>
<feature type="compositionally biased region" description="Low complexity" evidence="1">
    <location>
        <begin position="30"/>
        <end position="63"/>
    </location>
</feature>
<sequence>MTGDQAFGGDPARSQDPPEPRPPEARPDAAHPSAPDAAGTGPSDTGSSDTGTSDTGTSDTGTSGAEGVGAGDVRSGEARPAFLPPMDGHPPHPFPAYPPPPYDPASQGAVWNVAVILAGSLLLVSAFLPWAEARIVVDIFGRTLTRELGSIVGVEADTVVAAVPVLATVAIAMAFWGLIGRDVRVSALGAVPGMLSLLVCGVFVLRLDDLKDRLAATELSVGYEVAAVIGWYLAVAMSLLVIGFSLARPVAARIGAARHERSGAEQYPSTPPQEAGAAWPQQSEFAQPEGPQWWPTQPMQAQPAEAPQGGEAEAPAGQPQQRPVTGDSSWQKPD</sequence>
<feature type="transmembrane region" description="Helical" evidence="2">
    <location>
        <begin position="225"/>
        <end position="247"/>
    </location>
</feature>
<keyword evidence="2" id="KW-0812">Transmembrane</keyword>
<feature type="compositionally biased region" description="Polar residues" evidence="1">
    <location>
        <begin position="322"/>
        <end position="334"/>
    </location>
</feature>
<evidence type="ECO:0000256" key="1">
    <source>
        <dbReference type="SAM" id="MobiDB-lite"/>
    </source>
</evidence>
<comment type="caution">
    <text evidence="3">The sequence shown here is derived from an EMBL/GenBank/DDBJ whole genome shotgun (WGS) entry which is preliminary data.</text>
</comment>
<feature type="region of interest" description="Disordered" evidence="1">
    <location>
        <begin position="260"/>
        <end position="334"/>
    </location>
</feature>
<name>A0ABW1A8Y6_9ACTN</name>
<feature type="compositionally biased region" description="Basic and acidic residues" evidence="1">
    <location>
        <begin position="16"/>
        <end position="29"/>
    </location>
</feature>
<feature type="transmembrane region" description="Helical" evidence="2">
    <location>
        <begin position="159"/>
        <end position="178"/>
    </location>
</feature>
<keyword evidence="2" id="KW-1133">Transmembrane helix</keyword>
<evidence type="ECO:0000313" key="4">
    <source>
        <dbReference type="Proteomes" id="UP001596074"/>
    </source>
</evidence>
<feature type="region of interest" description="Disordered" evidence="1">
    <location>
        <begin position="1"/>
        <end position="98"/>
    </location>
</feature>
<evidence type="ECO:0000313" key="3">
    <source>
        <dbReference type="EMBL" id="MFC5750053.1"/>
    </source>
</evidence>
<evidence type="ECO:0000256" key="2">
    <source>
        <dbReference type="SAM" id="Phobius"/>
    </source>
</evidence>
<feature type="transmembrane region" description="Helical" evidence="2">
    <location>
        <begin position="185"/>
        <end position="205"/>
    </location>
</feature>
<feature type="compositionally biased region" description="Low complexity" evidence="1">
    <location>
        <begin position="300"/>
        <end position="321"/>
    </location>
</feature>
<feature type="compositionally biased region" description="Pro residues" evidence="1">
    <location>
        <begin position="87"/>
        <end position="98"/>
    </location>
</feature>
<protein>
    <submittedName>
        <fullName evidence="3">Uncharacterized protein</fullName>
    </submittedName>
</protein>
<dbReference type="Proteomes" id="UP001596074">
    <property type="component" value="Unassembled WGS sequence"/>
</dbReference>
<feature type="transmembrane region" description="Helical" evidence="2">
    <location>
        <begin position="109"/>
        <end position="131"/>
    </location>
</feature>
<proteinExistence type="predicted"/>
<gene>
    <name evidence="3" type="ORF">ACFPZN_30880</name>
</gene>
<keyword evidence="2" id="KW-0472">Membrane</keyword>
<organism evidence="3 4">
    <name type="scientific">Actinomadura rugatobispora</name>
    <dbReference type="NCBI Taxonomy" id="1994"/>
    <lineage>
        <taxon>Bacteria</taxon>
        <taxon>Bacillati</taxon>
        <taxon>Actinomycetota</taxon>
        <taxon>Actinomycetes</taxon>
        <taxon>Streptosporangiales</taxon>
        <taxon>Thermomonosporaceae</taxon>
        <taxon>Actinomadura</taxon>
    </lineage>
</organism>
<dbReference type="RefSeq" id="WP_378285780.1">
    <property type="nucleotide sequence ID" value="NZ_JBHSON010000049.1"/>
</dbReference>
<reference evidence="4" key="1">
    <citation type="journal article" date="2019" name="Int. J. Syst. Evol. Microbiol.">
        <title>The Global Catalogue of Microorganisms (GCM) 10K type strain sequencing project: providing services to taxonomists for standard genome sequencing and annotation.</title>
        <authorList>
            <consortium name="The Broad Institute Genomics Platform"/>
            <consortium name="The Broad Institute Genome Sequencing Center for Infectious Disease"/>
            <person name="Wu L."/>
            <person name="Ma J."/>
        </authorList>
    </citation>
    <scope>NUCLEOTIDE SEQUENCE [LARGE SCALE GENOMIC DNA]</scope>
    <source>
        <strain evidence="4">KCTC 42087</strain>
    </source>
</reference>